<feature type="domain" description="G-protein coupled receptors family 1 profile" evidence="9">
    <location>
        <begin position="37"/>
        <end position="310"/>
    </location>
</feature>
<evidence type="ECO:0000256" key="6">
    <source>
        <dbReference type="ARBA" id="ARBA00023170"/>
    </source>
</evidence>
<dbReference type="HOGENOM" id="CLU_009579_24_0_1"/>
<keyword evidence="2 8" id="KW-0812">Transmembrane</keyword>
<evidence type="ECO:0000313" key="10">
    <source>
        <dbReference type="EMBL" id="EKC22775.1"/>
    </source>
</evidence>
<dbReference type="CDD" id="cd14978">
    <property type="entry name" value="7tmA_FMRFamide_R-like"/>
    <property type="match status" value="1"/>
</dbReference>
<dbReference type="InterPro" id="IPR000276">
    <property type="entry name" value="GPCR_Rhodpsn"/>
</dbReference>
<evidence type="ECO:0000256" key="7">
    <source>
        <dbReference type="ARBA" id="ARBA00023224"/>
    </source>
</evidence>
<dbReference type="Pfam" id="PF00001">
    <property type="entry name" value="7tm_1"/>
    <property type="match status" value="1"/>
</dbReference>
<dbReference type="OrthoDB" id="6158815at2759"/>
<dbReference type="KEGG" id="crg:105340912"/>
<dbReference type="EMBL" id="JH817634">
    <property type="protein sequence ID" value="EKC22775.1"/>
    <property type="molecule type" value="Genomic_DNA"/>
</dbReference>
<accession>K1Q1R6</accession>
<dbReference type="Gene3D" id="1.20.1070.10">
    <property type="entry name" value="Rhodopsin 7-helix transmembrane proteins"/>
    <property type="match status" value="1"/>
</dbReference>
<evidence type="ECO:0000256" key="2">
    <source>
        <dbReference type="ARBA" id="ARBA00022692"/>
    </source>
</evidence>
<dbReference type="PROSITE" id="PS00237">
    <property type="entry name" value="G_PROTEIN_RECEP_F1_1"/>
    <property type="match status" value="1"/>
</dbReference>
<comment type="subcellular location">
    <subcellularLocation>
        <location evidence="1">Membrane</location>
        <topology evidence="1">Multi-pass membrane protein</topology>
    </subcellularLocation>
</comment>
<protein>
    <recommendedName>
        <fullName evidence="9">G-protein coupled receptors family 1 profile domain-containing protein</fullName>
    </recommendedName>
</protein>
<dbReference type="SUPFAM" id="SSF81321">
    <property type="entry name" value="Family A G protein-coupled receptor-like"/>
    <property type="match status" value="1"/>
</dbReference>
<dbReference type="PROSITE" id="PS50262">
    <property type="entry name" value="G_PROTEIN_RECEP_F1_2"/>
    <property type="match status" value="1"/>
</dbReference>
<dbReference type="InParanoid" id="K1Q1R6"/>
<keyword evidence="3" id="KW-1133">Transmembrane helix</keyword>
<reference evidence="10" key="1">
    <citation type="journal article" date="2012" name="Nature">
        <title>The oyster genome reveals stress adaptation and complexity of shell formation.</title>
        <authorList>
            <person name="Zhang G."/>
            <person name="Fang X."/>
            <person name="Guo X."/>
            <person name="Li L."/>
            <person name="Luo R."/>
            <person name="Xu F."/>
            <person name="Yang P."/>
            <person name="Zhang L."/>
            <person name="Wang X."/>
            <person name="Qi H."/>
            <person name="Xiong Z."/>
            <person name="Que H."/>
            <person name="Xie Y."/>
            <person name="Holland P.W."/>
            <person name="Paps J."/>
            <person name="Zhu Y."/>
            <person name="Wu F."/>
            <person name="Chen Y."/>
            <person name="Wang J."/>
            <person name="Peng C."/>
            <person name="Meng J."/>
            <person name="Yang L."/>
            <person name="Liu J."/>
            <person name="Wen B."/>
            <person name="Zhang N."/>
            <person name="Huang Z."/>
            <person name="Zhu Q."/>
            <person name="Feng Y."/>
            <person name="Mount A."/>
            <person name="Hedgecock D."/>
            <person name="Xu Z."/>
            <person name="Liu Y."/>
            <person name="Domazet-Loso T."/>
            <person name="Du Y."/>
            <person name="Sun X."/>
            <person name="Zhang S."/>
            <person name="Liu B."/>
            <person name="Cheng P."/>
            <person name="Jiang X."/>
            <person name="Li J."/>
            <person name="Fan D."/>
            <person name="Wang W."/>
            <person name="Fu W."/>
            <person name="Wang T."/>
            <person name="Wang B."/>
            <person name="Zhang J."/>
            <person name="Peng Z."/>
            <person name="Li Y."/>
            <person name="Li N."/>
            <person name="Wang J."/>
            <person name="Chen M."/>
            <person name="He Y."/>
            <person name="Tan F."/>
            <person name="Song X."/>
            <person name="Zheng Q."/>
            <person name="Huang R."/>
            <person name="Yang H."/>
            <person name="Du X."/>
            <person name="Chen L."/>
            <person name="Yang M."/>
            <person name="Gaffney P.M."/>
            <person name="Wang S."/>
            <person name="Luo L."/>
            <person name="She Z."/>
            <person name="Ming Y."/>
            <person name="Huang W."/>
            <person name="Zhang S."/>
            <person name="Huang B."/>
            <person name="Zhang Y."/>
            <person name="Qu T."/>
            <person name="Ni P."/>
            <person name="Miao G."/>
            <person name="Wang J."/>
            <person name="Wang Q."/>
            <person name="Steinberg C.E."/>
            <person name="Wang H."/>
            <person name="Li N."/>
            <person name="Qian L."/>
            <person name="Zhang G."/>
            <person name="Li Y."/>
            <person name="Yang H."/>
            <person name="Liu X."/>
            <person name="Wang J."/>
            <person name="Yin Y."/>
            <person name="Wang J."/>
        </authorList>
    </citation>
    <scope>NUCLEOTIDE SEQUENCE [LARGE SCALE GENOMIC DNA]</scope>
    <source>
        <strain evidence="10">05x7-T-G4-1.051#20</strain>
    </source>
</reference>
<dbReference type="AlphaFoldDB" id="K1Q1R6"/>
<evidence type="ECO:0000256" key="4">
    <source>
        <dbReference type="ARBA" id="ARBA00023040"/>
    </source>
</evidence>
<dbReference type="GO" id="GO:0005886">
    <property type="term" value="C:plasma membrane"/>
    <property type="evidence" value="ECO:0007669"/>
    <property type="project" value="TreeGrafter"/>
</dbReference>
<evidence type="ECO:0000259" key="9">
    <source>
        <dbReference type="PROSITE" id="PS50262"/>
    </source>
</evidence>
<name>K1Q1R6_MAGGI</name>
<comment type="similarity">
    <text evidence="8">Belongs to the G-protein coupled receptor 1 family.</text>
</comment>
<evidence type="ECO:0000256" key="5">
    <source>
        <dbReference type="ARBA" id="ARBA00023136"/>
    </source>
</evidence>
<dbReference type="PANTHER" id="PTHR24243">
    <property type="entry name" value="G-PROTEIN COUPLED RECEPTOR"/>
    <property type="match status" value="1"/>
</dbReference>
<dbReference type="PRINTS" id="PR00237">
    <property type="entry name" value="GPCRRHODOPSN"/>
</dbReference>
<dbReference type="PANTHER" id="PTHR24243:SF230">
    <property type="entry name" value="G-PROTEIN COUPLED RECEPTORS FAMILY 1 PROFILE DOMAIN-CONTAINING PROTEIN"/>
    <property type="match status" value="1"/>
</dbReference>
<dbReference type="GO" id="GO:0004930">
    <property type="term" value="F:G protein-coupled receptor activity"/>
    <property type="evidence" value="ECO:0007669"/>
    <property type="project" value="UniProtKB-KW"/>
</dbReference>
<gene>
    <name evidence="10" type="ORF">CGI_10001494</name>
</gene>
<proteinExistence type="inferred from homology"/>
<evidence type="ECO:0000256" key="1">
    <source>
        <dbReference type="ARBA" id="ARBA00004141"/>
    </source>
</evidence>
<keyword evidence="7 8" id="KW-0807">Transducer</keyword>
<evidence type="ECO:0000256" key="8">
    <source>
        <dbReference type="RuleBase" id="RU000688"/>
    </source>
</evidence>
<keyword evidence="6 8" id="KW-0675">Receptor</keyword>
<keyword evidence="5" id="KW-0472">Membrane</keyword>
<sequence>MIVHHYEKELIVLPPYYLHKKLLQIVPPILIVIGTTGNALSFLVMKRHASRIPMYSYLCVLSVLDLLVLYVGLLRLWVAQLWDVDPRNASNWMCKLVVFLGYVCSDASVWTIVTVTVERFFAICKPFYLRSVFTSKRFTKLWLFAPIVVFSAVNCHFFFTVELRTVHNVSLCYSVDSYDFLVHKTWPWIDAALYSFVPTIIISVLNAKIVLQFIRAKKRRKLLKTHENISDDSTKRRNNGKTSNRKFTVMMLMVSMSFLVTTLPNNTVLIITAVWNDYGTSAENIALFTLIKTVTELLMYTNHAINFFLYCASGRKFRTQLVDMCPGSKMSSRYDSDNTLLNVNGSVKSTRNYGIEMKEARL</sequence>
<evidence type="ECO:0000256" key="3">
    <source>
        <dbReference type="ARBA" id="ARBA00022989"/>
    </source>
</evidence>
<keyword evidence="4 8" id="KW-0297">G-protein coupled receptor</keyword>
<organism evidence="10">
    <name type="scientific">Magallana gigas</name>
    <name type="common">Pacific oyster</name>
    <name type="synonym">Crassostrea gigas</name>
    <dbReference type="NCBI Taxonomy" id="29159"/>
    <lineage>
        <taxon>Eukaryota</taxon>
        <taxon>Metazoa</taxon>
        <taxon>Spiralia</taxon>
        <taxon>Lophotrochozoa</taxon>
        <taxon>Mollusca</taxon>
        <taxon>Bivalvia</taxon>
        <taxon>Autobranchia</taxon>
        <taxon>Pteriomorphia</taxon>
        <taxon>Ostreida</taxon>
        <taxon>Ostreoidea</taxon>
        <taxon>Ostreidae</taxon>
        <taxon>Magallana</taxon>
    </lineage>
</organism>
<dbReference type="InterPro" id="IPR017452">
    <property type="entry name" value="GPCR_Rhodpsn_7TM"/>
</dbReference>